<evidence type="ECO:0000256" key="3">
    <source>
        <dbReference type="ARBA" id="ARBA00022985"/>
    </source>
</evidence>
<sequence length="262" mass="29033">MSFTVVIPARYASTRLPGKPLADIAGKPMIQHVFERAQESRAERVVIATDDDRVQSACEAFGADVVMTSPDHASGTDRLEEVARLLEFEPDHRVVNVQGDEPLIPPAVINQVADNLELYPDAAIATLCERLHDAEQVFNPNVVKVVFDHQGMAHYFSRAPIPWARDLWQEGSPLPGAGVSLPENIGYFRHIGIYGYRASVLEQFVSWPPAPLEQVEALEQLRALYNGAQIHVDVALETPPAGVDTEADLSRLREWMQGRGHQ</sequence>
<dbReference type="RefSeq" id="WP_206642842.1">
    <property type="nucleotide sequence ID" value="NZ_CP071247.1"/>
</dbReference>
<keyword evidence="6" id="KW-1185">Reference proteome</keyword>
<dbReference type="NCBIfam" id="TIGR00466">
    <property type="entry name" value="kdsB"/>
    <property type="match status" value="1"/>
</dbReference>
<keyword evidence="3 4" id="KW-0448">Lipopolysaccharide biosynthesis</keyword>
<dbReference type="NCBIfam" id="NF003950">
    <property type="entry name" value="PRK05450.1-3"/>
    <property type="match status" value="1"/>
</dbReference>
<dbReference type="PANTHER" id="PTHR42866">
    <property type="entry name" value="3-DEOXY-MANNO-OCTULOSONATE CYTIDYLYLTRANSFERASE"/>
    <property type="match status" value="1"/>
</dbReference>
<comment type="pathway">
    <text evidence="4">Nucleotide-sugar biosynthesis; CMP-3-deoxy-D-manno-octulosonate biosynthesis; CMP-3-deoxy-D-manno-octulosonate from 3-deoxy-D-manno-octulosonate and CTP: step 1/1.</text>
</comment>
<evidence type="ECO:0000313" key="5">
    <source>
        <dbReference type="EMBL" id="QSP93620.1"/>
    </source>
</evidence>
<evidence type="ECO:0000256" key="2">
    <source>
        <dbReference type="ARBA" id="ARBA00022695"/>
    </source>
</evidence>
<dbReference type="Proteomes" id="UP000663555">
    <property type="component" value="Chromosome"/>
</dbReference>
<gene>
    <name evidence="4 5" type="primary">kdsB</name>
    <name evidence="5" type="ORF">LPB19_10385</name>
</gene>
<keyword evidence="2 4" id="KW-0548">Nucleotidyltransferase</keyword>
<name>A0ABX7MQD3_9GAMM</name>
<keyword evidence="1 4" id="KW-0808">Transferase</keyword>
<dbReference type="EMBL" id="CP071247">
    <property type="protein sequence ID" value="QSP93620.1"/>
    <property type="molecule type" value="Genomic_DNA"/>
</dbReference>
<comment type="function">
    <text evidence="4">Activates KDO (a required 8-carbon sugar) for incorporation into bacterial lipopolysaccharide in Gram-negative bacteria.</text>
</comment>
<comment type="similarity">
    <text evidence="4">Belongs to the KdsB family.</text>
</comment>
<reference evidence="5 6" key="1">
    <citation type="submission" date="2021-03" db="EMBL/GenBank/DDBJ databases">
        <title>Genome sequencing of Marinobacter sp. LPB0319.</title>
        <authorList>
            <person name="Kim J."/>
        </authorList>
    </citation>
    <scope>NUCLEOTIDE SEQUENCE [LARGE SCALE GENOMIC DNA]</scope>
    <source>
        <strain evidence="5 6">LPB0319</strain>
    </source>
</reference>
<dbReference type="Gene3D" id="3.90.550.10">
    <property type="entry name" value="Spore Coat Polysaccharide Biosynthesis Protein SpsA, Chain A"/>
    <property type="match status" value="1"/>
</dbReference>
<dbReference type="SUPFAM" id="SSF53448">
    <property type="entry name" value="Nucleotide-diphospho-sugar transferases"/>
    <property type="match status" value="1"/>
</dbReference>
<accession>A0ABX7MQD3</accession>
<dbReference type="GO" id="GO:0008690">
    <property type="term" value="F:3-deoxy-manno-octulosonate cytidylyltransferase activity"/>
    <property type="evidence" value="ECO:0007669"/>
    <property type="project" value="UniProtKB-EC"/>
</dbReference>
<dbReference type="EC" id="2.7.7.38" evidence="4"/>
<comment type="subcellular location">
    <subcellularLocation>
        <location evidence="4">Cytoplasm</location>
    </subcellularLocation>
</comment>
<dbReference type="PANTHER" id="PTHR42866:SF2">
    <property type="entry name" value="3-DEOXY-MANNO-OCTULOSONATE CYTIDYLYLTRANSFERASE, MITOCHONDRIAL"/>
    <property type="match status" value="1"/>
</dbReference>
<evidence type="ECO:0000313" key="6">
    <source>
        <dbReference type="Proteomes" id="UP000663555"/>
    </source>
</evidence>
<dbReference type="InterPro" id="IPR003329">
    <property type="entry name" value="Cytidylyl_trans"/>
</dbReference>
<evidence type="ECO:0000256" key="1">
    <source>
        <dbReference type="ARBA" id="ARBA00022679"/>
    </source>
</evidence>
<keyword evidence="4" id="KW-0963">Cytoplasm</keyword>
<dbReference type="NCBIfam" id="NF003952">
    <property type="entry name" value="PRK05450.1-5"/>
    <property type="match status" value="1"/>
</dbReference>
<comment type="catalytic activity">
    <reaction evidence="4">
        <text>3-deoxy-alpha-D-manno-oct-2-ulosonate + CTP = CMP-3-deoxy-beta-D-manno-octulosonate + diphosphate</text>
        <dbReference type="Rhea" id="RHEA:23448"/>
        <dbReference type="ChEBI" id="CHEBI:33019"/>
        <dbReference type="ChEBI" id="CHEBI:37563"/>
        <dbReference type="ChEBI" id="CHEBI:85986"/>
        <dbReference type="ChEBI" id="CHEBI:85987"/>
        <dbReference type="EC" id="2.7.7.38"/>
    </reaction>
</comment>
<dbReference type="InterPro" id="IPR029044">
    <property type="entry name" value="Nucleotide-diphossugar_trans"/>
</dbReference>
<organism evidence="5 6">
    <name type="scientific">Marinobacter salinisoli</name>
    <dbReference type="NCBI Taxonomy" id="2769486"/>
    <lineage>
        <taxon>Bacteria</taxon>
        <taxon>Pseudomonadati</taxon>
        <taxon>Pseudomonadota</taxon>
        <taxon>Gammaproteobacteria</taxon>
        <taxon>Pseudomonadales</taxon>
        <taxon>Marinobacteraceae</taxon>
        <taxon>Marinobacter</taxon>
    </lineage>
</organism>
<dbReference type="CDD" id="cd02517">
    <property type="entry name" value="CMP-KDO-Synthetase"/>
    <property type="match status" value="1"/>
</dbReference>
<protein>
    <recommendedName>
        <fullName evidence="4">3-deoxy-manno-octulosonate cytidylyltransferase</fullName>
        <ecNumber evidence="4">2.7.7.38</ecNumber>
    </recommendedName>
    <alternativeName>
        <fullName evidence="4">CMP-2-keto-3-deoxyoctulosonic acid synthase</fullName>
        <shortName evidence="4">CKS</shortName>
        <shortName evidence="4">CMP-KDO synthase</shortName>
    </alternativeName>
</protein>
<dbReference type="Pfam" id="PF02348">
    <property type="entry name" value="CTP_transf_3"/>
    <property type="match status" value="1"/>
</dbReference>
<dbReference type="HAMAP" id="MF_00057">
    <property type="entry name" value="KdsB"/>
    <property type="match status" value="1"/>
</dbReference>
<proteinExistence type="inferred from homology"/>
<dbReference type="InterPro" id="IPR004528">
    <property type="entry name" value="KdsB"/>
</dbReference>
<dbReference type="NCBIfam" id="NF009905">
    <property type="entry name" value="PRK13368.1"/>
    <property type="match status" value="1"/>
</dbReference>
<evidence type="ECO:0000256" key="4">
    <source>
        <dbReference type="HAMAP-Rule" id="MF_00057"/>
    </source>
</evidence>